<dbReference type="InterPro" id="IPR036291">
    <property type="entry name" value="NAD(P)-bd_dom_sf"/>
</dbReference>
<feature type="region of interest" description="Disordered" evidence="3">
    <location>
        <begin position="1"/>
        <end position="24"/>
    </location>
</feature>
<evidence type="ECO:0008006" key="8">
    <source>
        <dbReference type="Google" id="ProtNLM"/>
    </source>
</evidence>
<keyword evidence="4" id="KW-0472">Membrane</keyword>
<dbReference type="AlphaFoldDB" id="A0ABD3LM50"/>
<comment type="caution">
    <text evidence="5">The sequence shown here is derived from an EMBL/GenBank/DDBJ whole genome shotgun (WGS) entry which is preliminary data.</text>
</comment>
<dbReference type="EMBL" id="JBJKBG010000001">
    <property type="protein sequence ID" value="KAL3752870.1"/>
    <property type="molecule type" value="Genomic_DNA"/>
</dbReference>
<dbReference type="Proteomes" id="UP001634007">
    <property type="component" value="Unassembled WGS sequence"/>
</dbReference>
<evidence type="ECO:0000256" key="4">
    <source>
        <dbReference type="SAM" id="Phobius"/>
    </source>
</evidence>
<dbReference type="Gene3D" id="3.40.50.720">
    <property type="entry name" value="NAD(P)-binding Rossmann-like Domain"/>
    <property type="match status" value="1"/>
</dbReference>
<evidence type="ECO:0000313" key="7">
    <source>
        <dbReference type="Proteomes" id="UP001634007"/>
    </source>
</evidence>
<name>A0ABD3LM50_EUCGL</name>
<keyword evidence="2" id="KW-0560">Oxidoreductase</keyword>
<organism evidence="5 7">
    <name type="scientific">Eucalyptus globulus</name>
    <name type="common">Tasmanian blue gum</name>
    <dbReference type="NCBI Taxonomy" id="34317"/>
    <lineage>
        <taxon>Eukaryota</taxon>
        <taxon>Viridiplantae</taxon>
        <taxon>Streptophyta</taxon>
        <taxon>Embryophyta</taxon>
        <taxon>Tracheophyta</taxon>
        <taxon>Spermatophyta</taxon>
        <taxon>Magnoliopsida</taxon>
        <taxon>eudicotyledons</taxon>
        <taxon>Gunneridae</taxon>
        <taxon>Pentapetalae</taxon>
        <taxon>rosids</taxon>
        <taxon>malvids</taxon>
        <taxon>Myrtales</taxon>
        <taxon>Myrtaceae</taxon>
        <taxon>Myrtoideae</taxon>
        <taxon>Eucalypteae</taxon>
        <taxon>Eucalyptus</taxon>
    </lineage>
</organism>
<dbReference type="EMBL" id="JBJKBG010000001">
    <property type="protein sequence ID" value="KAL3752876.1"/>
    <property type="molecule type" value="Genomic_DNA"/>
</dbReference>
<feature type="transmembrane region" description="Helical" evidence="4">
    <location>
        <begin position="79"/>
        <end position="101"/>
    </location>
</feature>
<sequence>MEENKLQRASRETKREPHNFAYGENQEVRELEIGVIEGSSAKEKGEISPSERSESHLFETKKDEEGETEKMRMSRAVGAVKVMCVTGASGYIALWLVKLLLQHGYTVKASVRNPNDPKKTEHLLGLNGAKDRLQLFKANLLEEGSFDPTDEGCAGVFPHCLALLS</sequence>
<evidence type="ECO:0000256" key="3">
    <source>
        <dbReference type="SAM" id="MobiDB-lite"/>
    </source>
</evidence>
<feature type="compositionally biased region" description="Basic and acidic residues" evidence="3">
    <location>
        <begin position="40"/>
        <end position="72"/>
    </location>
</feature>
<dbReference type="GO" id="GO:0016491">
    <property type="term" value="F:oxidoreductase activity"/>
    <property type="evidence" value="ECO:0007669"/>
    <property type="project" value="UniProtKB-KW"/>
</dbReference>
<evidence type="ECO:0000313" key="5">
    <source>
        <dbReference type="EMBL" id="KAL3752870.1"/>
    </source>
</evidence>
<keyword evidence="4" id="KW-0812">Transmembrane</keyword>
<evidence type="ECO:0000256" key="2">
    <source>
        <dbReference type="ARBA" id="ARBA00023002"/>
    </source>
</evidence>
<dbReference type="PANTHER" id="PTHR10366:SF852">
    <property type="entry name" value="CINNAMOYL-COA REDUCTASE CAD2"/>
    <property type="match status" value="1"/>
</dbReference>
<dbReference type="SUPFAM" id="SSF51735">
    <property type="entry name" value="NAD(P)-binding Rossmann-fold domains"/>
    <property type="match status" value="1"/>
</dbReference>
<proteinExistence type="predicted"/>
<keyword evidence="7" id="KW-1185">Reference proteome</keyword>
<feature type="compositionally biased region" description="Basic and acidic residues" evidence="3">
    <location>
        <begin position="1"/>
        <end position="18"/>
    </location>
</feature>
<reference evidence="5 7" key="1">
    <citation type="submission" date="2024-11" db="EMBL/GenBank/DDBJ databases">
        <title>Chromosome-level genome assembly of Eucalyptus globulus Labill. provides insights into its genome evolution.</title>
        <authorList>
            <person name="Li X."/>
        </authorList>
    </citation>
    <scope>NUCLEOTIDE SEQUENCE [LARGE SCALE GENOMIC DNA]</scope>
    <source>
        <strain evidence="5">CL2024</strain>
        <tissue evidence="5">Fresh tender leaves</tissue>
    </source>
</reference>
<feature type="region of interest" description="Disordered" evidence="3">
    <location>
        <begin position="37"/>
        <end position="72"/>
    </location>
</feature>
<evidence type="ECO:0000313" key="6">
    <source>
        <dbReference type="EMBL" id="KAL3752876.1"/>
    </source>
</evidence>
<dbReference type="PANTHER" id="PTHR10366">
    <property type="entry name" value="NAD DEPENDENT EPIMERASE/DEHYDRATASE"/>
    <property type="match status" value="1"/>
</dbReference>
<accession>A0ABD3LM50</accession>
<keyword evidence="1" id="KW-0521">NADP</keyword>
<dbReference type="InterPro" id="IPR050425">
    <property type="entry name" value="NAD(P)_dehydrat-like"/>
</dbReference>
<protein>
    <recommendedName>
        <fullName evidence="8">NmrA-like domain-containing protein</fullName>
    </recommendedName>
</protein>
<keyword evidence="4" id="KW-1133">Transmembrane helix</keyword>
<gene>
    <name evidence="5" type="ORF">ACJRO7_000294</name>
    <name evidence="6" type="ORF">ACJRO7_000298</name>
</gene>
<evidence type="ECO:0000256" key="1">
    <source>
        <dbReference type="ARBA" id="ARBA00022857"/>
    </source>
</evidence>